<evidence type="ECO:0000313" key="3">
    <source>
        <dbReference type="EMBL" id="MBB6475937.1"/>
    </source>
</evidence>
<dbReference type="EMBL" id="JACHIU010000001">
    <property type="protein sequence ID" value="MBB6475937.1"/>
    <property type="molecule type" value="Genomic_DNA"/>
</dbReference>
<sequence length="212" mass="23555">MLLSFRVANHRSLRAEQQLSLTPGDGLDGSIDAGYEVVPVAGVFGPNASGKSNVIDALIYMRDLVRGSLRQSEPDAGIRRYPFALDTVVRDEPSTYVVDLLLGGVRYTYGLAVDDTQVVEEWMYRYSERKKCTIFHRKLDVYTYGEKSRPSMSRVAEITAPNVLYLSVAARSRQELVQPVHEWFDGVLDRGPEGIRPPGGALSGDSRRHAPP</sequence>
<name>A0A7X0M904_9ACTN</name>
<dbReference type="SUPFAM" id="SSF52540">
    <property type="entry name" value="P-loop containing nucleoside triphosphate hydrolases"/>
    <property type="match status" value="1"/>
</dbReference>
<evidence type="ECO:0000259" key="2">
    <source>
        <dbReference type="Pfam" id="PF13304"/>
    </source>
</evidence>
<proteinExistence type="predicted"/>
<feature type="domain" description="ATPase AAA-type core" evidence="2">
    <location>
        <begin position="41"/>
        <end position="139"/>
    </location>
</feature>
<organism evidence="3 4">
    <name type="scientific">Sphaerisporangium rubeum</name>
    <dbReference type="NCBI Taxonomy" id="321317"/>
    <lineage>
        <taxon>Bacteria</taxon>
        <taxon>Bacillati</taxon>
        <taxon>Actinomycetota</taxon>
        <taxon>Actinomycetes</taxon>
        <taxon>Streptosporangiales</taxon>
        <taxon>Streptosporangiaceae</taxon>
        <taxon>Sphaerisporangium</taxon>
    </lineage>
</organism>
<keyword evidence="4" id="KW-1185">Reference proteome</keyword>
<dbReference type="Pfam" id="PF13304">
    <property type="entry name" value="AAA_21"/>
    <property type="match status" value="1"/>
</dbReference>
<dbReference type="Proteomes" id="UP000555564">
    <property type="component" value="Unassembled WGS sequence"/>
</dbReference>
<comment type="caution">
    <text evidence="3">The sequence shown here is derived from an EMBL/GenBank/DDBJ whole genome shotgun (WGS) entry which is preliminary data.</text>
</comment>
<dbReference type="RefSeq" id="WP_184985624.1">
    <property type="nucleotide sequence ID" value="NZ_BAAALO010000019.1"/>
</dbReference>
<feature type="region of interest" description="Disordered" evidence="1">
    <location>
        <begin position="191"/>
        <end position="212"/>
    </location>
</feature>
<dbReference type="GO" id="GO:0005524">
    <property type="term" value="F:ATP binding"/>
    <property type="evidence" value="ECO:0007669"/>
    <property type="project" value="InterPro"/>
</dbReference>
<dbReference type="Gene3D" id="3.40.50.300">
    <property type="entry name" value="P-loop containing nucleotide triphosphate hydrolases"/>
    <property type="match status" value="1"/>
</dbReference>
<dbReference type="AlphaFoldDB" id="A0A7X0M904"/>
<accession>A0A7X0M904</accession>
<gene>
    <name evidence="3" type="ORF">BJ992_005368</name>
</gene>
<dbReference type="InterPro" id="IPR003959">
    <property type="entry name" value="ATPase_AAA_core"/>
</dbReference>
<dbReference type="InterPro" id="IPR027417">
    <property type="entry name" value="P-loop_NTPase"/>
</dbReference>
<evidence type="ECO:0000313" key="4">
    <source>
        <dbReference type="Proteomes" id="UP000555564"/>
    </source>
</evidence>
<protein>
    <recommendedName>
        <fullName evidence="2">ATPase AAA-type core domain-containing protein</fullName>
    </recommendedName>
</protein>
<evidence type="ECO:0000256" key="1">
    <source>
        <dbReference type="SAM" id="MobiDB-lite"/>
    </source>
</evidence>
<reference evidence="3 4" key="1">
    <citation type="submission" date="2020-08" db="EMBL/GenBank/DDBJ databases">
        <title>Sequencing the genomes of 1000 actinobacteria strains.</title>
        <authorList>
            <person name="Klenk H.-P."/>
        </authorList>
    </citation>
    <scope>NUCLEOTIDE SEQUENCE [LARGE SCALE GENOMIC DNA]</scope>
    <source>
        <strain evidence="3 4">DSM 44936</strain>
    </source>
</reference>
<dbReference type="GO" id="GO:0016887">
    <property type="term" value="F:ATP hydrolysis activity"/>
    <property type="evidence" value="ECO:0007669"/>
    <property type="project" value="InterPro"/>
</dbReference>